<dbReference type="EMBL" id="BMYP01000006">
    <property type="protein sequence ID" value="GHD72654.1"/>
    <property type="molecule type" value="Genomic_DNA"/>
</dbReference>
<dbReference type="RefSeq" id="WP_189352186.1">
    <property type="nucleotide sequence ID" value="NZ_BMYP01000006.1"/>
</dbReference>
<proteinExistence type="predicted"/>
<dbReference type="PROSITE" id="PS01124">
    <property type="entry name" value="HTH_ARAC_FAMILY_2"/>
    <property type="match status" value="1"/>
</dbReference>
<dbReference type="Pfam" id="PF12833">
    <property type="entry name" value="HTH_18"/>
    <property type="match status" value="1"/>
</dbReference>
<dbReference type="InterPro" id="IPR050204">
    <property type="entry name" value="AraC_XylS_family_regulators"/>
</dbReference>
<evidence type="ECO:0000313" key="6">
    <source>
        <dbReference type="Proteomes" id="UP000662678"/>
    </source>
</evidence>
<keyword evidence="3" id="KW-0804">Transcription</keyword>
<accession>A0ABQ3H6Z1</accession>
<dbReference type="PANTHER" id="PTHR46796">
    <property type="entry name" value="HTH-TYPE TRANSCRIPTIONAL ACTIVATOR RHAS-RELATED"/>
    <property type="match status" value="1"/>
</dbReference>
<dbReference type="Gene3D" id="1.10.10.60">
    <property type="entry name" value="Homeodomain-like"/>
    <property type="match status" value="1"/>
</dbReference>
<evidence type="ECO:0000256" key="2">
    <source>
        <dbReference type="ARBA" id="ARBA00023125"/>
    </source>
</evidence>
<comment type="caution">
    <text evidence="5">The sequence shown here is derived from an EMBL/GenBank/DDBJ whole genome shotgun (WGS) entry which is preliminary data.</text>
</comment>
<sequence length="326" mass="37107">MMQHYSTSAAAPAERHRRWQEIIGQTYFNLQLDFLDPARFEGDLSCWQLGQQSLSRLSSGPLSYRRVRGEMHDTAEEQFLVSLPRQSAIFFSQMGREAHCGAGHFILERSNDPYEFHHTRANNLWVLKIPGHLLRARLRNPERYCAVTFDGSHSIGALFADYLGAVGRRLEQGDDCLHPLVGQQLLELFVAATEGNPAVLDSQSSCVRAAHLSRIERYVRANLADTRLAPEQIAAACRISVRYLHDLFRDTGQTFGLWLREQRLAGARQALGSPQPQTLAQLAYQWGFTDQSHFSRVFKQRYGCTPREERERLQAARQGKAHQVCL</sequence>
<evidence type="ECO:0000313" key="5">
    <source>
        <dbReference type="EMBL" id="GHD72654.1"/>
    </source>
</evidence>
<dbReference type="InterPro" id="IPR018060">
    <property type="entry name" value="HTH_AraC"/>
</dbReference>
<dbReference type="InterPro" id="IPR035418">
    <property type="entry name" value="AraC-bd_2"/>
</dbReference>
<protein>
    <submittedName>
        <fullName evidence="5">AraC family transcriptional regulator</fullName>
    </submittedName>
</protein>
<evidence type="ECO:0000256" key="1">
    <source>
        <dbReference type="ARBA" id="ARBA00023015"/>
    </source>
</evidence>
<evidence type="ECO:0000256" key="3">
    <source>
        <dbReference type="ARBA" id="ARBA00023163"/>
    </source>
</evidence>
<keyword evidence="2" id="KW-0238">DNA-binding</keyword>
<feature type="domain" description="HTH araC/xylS-type" evidence="4">
    <location>
        <begin position="213"/>
        <end position="312"/>
    </location>
</feature>
<reference evidence="6" key="1">
    <citation type="journal article" date="2019" name="Int. J. Syst. Evol. Microbiol.">
        <title>The Global Catalogue of Microorganisms (GCM) 10K type strain sequencing project: providing services to taxonomists for standard genome sequencing and annotation.</title>
        <authorList>
            <consortium name="The Broad Institute Genomics Platform"/>
            <consortium name="The Broad Institute Genome Sequencing Center for Infectious Disease"/>
            <person name="Wu L."/>
            <person name="Ma J."/>
        </authorList>
    </citation>
    <scope>NUCLEOTIDE SEQUENCE [LARGE SCALE GENOMIC DNA]</scope>
    <source>
        <strain evidence="6">KCTC 23713</strain>
    </source>
</reference>
<dbReference type="PROSITE" id="PS00041">
    <property type="entry name" value="HTH_ARAC_FAMILY_1"/>
    <property type="match status" value="1"/>
</dbReference>
<dbReference type="InterPro" id="IPR009057">
    <property type="entry name" value="Homeodomain-like_sf"/>
</dbReference>
<name>A0ABQ3H6Z1_9NEIS</name>
<dbReference type="Pfam" id="PF14525">
    <property type="entry name" value="AraC_binding_2"/>
    <property type="match status" value="1"/>
</dbReference>
<dbReference type="Proteomes" id="UP000662678">
    <property type="component" value="Unassembled WGS sequence"/>
</dbReference>
<dbReference type="SMART" id="SM00342">
    <property type="entry name" value="HTH_ARAC"/>
    <property type="match status" value="1"/>
</dbReference>
<dbReference type="InterPro" id="IPR018062">
    <property type="entry name" value="HTH_AraC-typ_CS"/>
</dbReference>
<gene>
    <name evidence="5" type="ORF">GCM10011419_06190</name>
</gene>
<dbReference type="PRINTS" id="PR00032">
    <property type="entry name" value="HTHARAC"/>
</dbReference>
<keyword evidence="6" id="KW-1185">Reference proteome</keyword>
<keyword evidence="1" id="KW-0805">Transcription regulation</keyword>
<dbReference type="PANTHER" id="PTHR46796:SF6">
    <property type="entry name" value="ARAC SUBFAMILY"/>
    <property type="match status" value="1"/>
</dbReference>
<dbReference type="InterPro" id="IPR020449">
    <property type="entry name" value="Tscrpt_reg_AraC-type_HTH"/>
</dbReference>
<organism evidence="5 6">
    <name type="scientific">Vogesella fluminis</name>
    <dbReference type="NCBI Taxonomy" id="1069161"/>
    <lineage>
        <taxon>Bacteria</taxon>
        <taxon>Pseudomonadati</taxon>
        <taxon>Pseudomonadota</taxon>
        <taxon>Betaproteobacteria</taxon>
        <taxon>Neisseriales</taxon>
        <taxon>Chromobacteriaceae</taxon>
        <taxon>Vogesella</taxon>
    </lineage>
</organism>
<dbReference type="SUPFAM" id="SSF46689">
    <property type="entry name" value="Homeodomain-like"/>
    <property type="match status" value="1"/>
</dbReference>
<evidence type="ECO:0000259" key="4">
    <source>
        <dbReference type="PROSITE" id="PS01124"/>
    </source>
</evidence>